<organism evidence="11 12">
    <name type="scientific">Oceanispirochaeta crateris</name>
    <dbReference type="NCBI Taxonomy" id="2518645"/>
    <lineage>
        <taxon>Bacteria</taxon>
        <taxon>Pseudomonadati</taxon>
        <taxon>Spirochaetota</taxon>
        <taxon>Spirochaetia</taxon>
        <taxon>Spirochaetales</taxon>
        <taxon>Spirochaetaceae</taxon>
        <taxon>Oceanispirochaeta</taxon>
    </lineage>
</organism>
<evidence type="ECO:0000256" key="5">
    <source>
        <dbReference type="ARBA" id="ARBA00022692"/>
    </source>
</evidence>
<dbReference type="RefSeq" id="WP_149487709.1">
    <property type="nucleotide sequence ID" value="NZ_CP036150.1"/>
</dbReference>
<dbReference type="GO" id="GO:0005886">
    <property type="term" value="C:plasma membrane"/>
    <property type="evidence" value="ECO:0007669"/>
    <property type="project" value="UniProtKB-SubCell"/>
</dbReference>
<evidence type="ECO:0000259" key="10">
    <source>
        <dbReference type="Pfam" id="PF04290"/>
    </source>
</evidence>
<keyword evidence="2" id="KW-0813">Transport</keyword>
<keyword evidence="4" id="KW-0997">Cell inner membrane</keyword>
<dbReference type="KEGG" id="ock:EXM22_17200"/>
<evidence type="ECO:0000256" key="3">
    <source>
        <dbReference type="ARBA" id="ARBA00022475"/>
    </source>
</evidence>
<name>A0A5C1QSR1_9SPIO</name>
<evidence type="ECO:0000256" key="8">
    <source>
        <dbReference type="ARBA" id="ARBA00038436"/>
    </source>
</evidence>
<evidence type="ECO:0000313" key="11">
    <source>
        <dbReference type="EMBL" id="QEN09636.1"/>
    </source>
</evidence>
<evidence type="ECO:0000256" key="1">
    <source>
        <dbReference type="ARBA" id="ARBA00004429"/>
    </source>
</evidence>
<evidence type="ECO:0000256" key="9">
    <source>
        <dbReference type="SAM" id="Phobius"/>
    </source>
</evidence>
<feature type="transmembrane region" description="Helical" evidence="9">
    <location>
        <begin position="87"/>
        <end position="107"/>
    </location>
</feature>
<reference evidence="11 12" key="1">
    <citation type="submission" date="2019-02" db="EMBL/GenBank/DDBJ databases">
        <title>Complete Genome Sequence and Methylome Analysis of free living Spirochaetas.</title>
        <authorList>
            <person name="Fomenkov A."/>
            <person name="Dubinina G."/>
            <person name="Leshcheva N."/>
            <person name="Mikheeva N."/>
            <person name="Grabovich M."/>
            <person name="Vincze T."/>
            <person name="Roberts R.J."/>
        </authorList>
    </citation>
    <scope>NUCLEOTIDE SEQUENCE [LARGE SCALE GENOMIC DNA]</scope>
    <source>
        <strain evidence="11 12">K2</strain>
    </source>
</reference>
<evidence type="ECO:0000313" key="12">
    <source>
        <dbReference type="Proteomes" id="UP000324209"/>
    </source>
</evidence>
<gene>
    <name evidence="11" type="ORF">EXM22_17200</name>
</gene>
<dbReference type="Proteomes" id="UP000324209">
    <property type="component" value="Chromosome"/>
</dbReference>
<protein>
    <submittedName>
        <fullName evidence="11">TRAP transporter small permease</fullName>
    </submittedName>
</protein>
<comment type="similarity">
    <text evidence="8">Belongs to the TRAP transporter small permease family.</text>
</comment>
<dbReference type="InterPro" id="IPR007387">
    <property type="entry name" value="TRAP_DctQ"/>
</dbReference>
<dbReference type="PANTHER" id="PTHR35011">
    <property type="entry name" value="2,3-DIKETO-L-GULONATE TRAP TRANSPORTER SMALL PERMEASE PROTEIN YIAM"/>
    <property type="match status" value="1"/>
</dbReference>
<keyword evidence="5 9" id="KW-0812">Transmembrane</keyword>
<dbReference type="GO" id="GO:0015740">
    <property type="term" value="P:C4-dicarboxylate transport"/>
    <property type="evidence" value="ECO:0007669"/>
    <property type="project" value="TreeGrafter"/>
</dbReference>
<feature type="transmembrane region" description="Helical" evidence="9">
    <location>
        <begin position="127"/>
        <end position="151"/>
    </location>
</feature>
<evidence type="ECO:0000256" key="7">
    <source>
        <dbReference type="ARBA" id="ARBA00023136"/>
    </source>
</evidence>
<dbReference type="OrthoDB" id="45144at2"/>
<dbReference type="InterPro" id="IPR055348">
    <property type="entry name" value="DctQ"/>
</dbReference>
<evidence type="ECO:0000256" key="2">
    <source>
        <dbReference type="ARBA" id="ARBA00022448"/>
    </source>
</evidence>
<evidence type="ECO:0000256" key="4">
    <source>
        <dbReference type="ARBA" id="ARBA00022519"/>
    </source>
</evidence>
<dbReference type="AlphaFoldDB" id="A0A5C1QSR1"/>
<accession>A0A5C1QSR1</accession>
<evidence type="ECO:0000256" key="6">
    <source>
        <dbReference type="ARBA" id="ARBA00022989"/>
    </source>
</evidence>
<keyword evidence="3" id="KW-1003">Cell membrane</keyword>
<dbReference type="PANTHER" id="PTHR35011:SF2">
    <property type="entry name" value="2,3-DIKETO-L-GULONATE TRAP TRANSPORTER SMALL PERMEASE PROTEIN YIAM"/>
    <property type="match status" value="1"/>
</dbReference>
<feature type="transmembrane region" description="Helical" evidence="9">
    <location>
        <begin position="12"/>
        <end position="35"/>
    </location>
</feature>
<comment type="subcellular location">
    <subcellularLocation>
        <location evidence="1">Cell inner membrane</location>
        <topology evidence="1">Multi-pass membrane protein</topology>
    </subcellularLocation>
</comment>
<keyword evidence="12" id="KW-1185">Reference proteome</keyword>
<sequence>MKSAIEKIVSIYEVFCRILLLSMMSLVIIFVFMRYFFGMTFVWAEELITMLFISTTYFGAVLSMKYDEHIKISLLSEKFPPLVHKAAEILNYLLIFLLQIAIFYTSLQWIGRVGNVLTNGLRVPIRFFYYMMPISSFLIGLYCLIHIFMFFKKEDLA</sequence>
<keyword evidence="6 9" id="KW-1133">Transmembrane helix</keyword>
<dbReference type="EMBL" id="CP036150">
    <property type="protein sequence ID" value="QEN09636.1"/>
    <property type="molecule type" value="Genomic_DNA"/>
</dbReference>
<keyword evidence="7 9" id="KW-0472">Membrane</keyword>
<dbReference type="GO" id="GO:0022857">
    <property type="term" value="F:transmembrane transporter activity"/>
    <property type="evidence" value="ECO:0007669"/>
    <property type="project" value="TreeGrafter"/>
</dbReference>
<proteinExistence type="inferred from homology"/>
<dbReference type="Pfam" id="PF04290">
    <property type="entry name" value="DctQ"/>
    <property type="match status" value="1"/>
</dbReference>
<feature type="domain" description="Tripartite ATP-independent periplasmic transporters DctQ component" evidence="10">
    <location>
        <begin position="23"/>
        <end position="148"/>
    </location>
</feature>
<feature type="transmembrane region" description="Helical" evidence="9">
    <location>
        <begin position="47"/>
        <end position="66"/>
    </location>
</feature>